<gene>
    <name evidence="2" type="ORF">SAMN02745223_01896</name>
</gene>
<dbReference type="Proteomes" id="UP000184533">
    <property type="component" value="Unassembled WGS sequence"/>
</dbReference>
<dbReference type="Pfam" id="PF00583">
    <property type="entry name" value="Acetyltransf_1"/>
    <property type="match status" value="1"/>
</dbReference>
<dbReference type="Gene3D" id="3.40.630.30">
    <property type="match status" value="1"/>
</dbReference>
<dbReference type="PANTHER" id="PTHR43072">
    <property type="entry name" value="N-ACETYLTRANSFERASE"/>
    <property type="match status" value="1"/>
</dbReference>
<dbReference type="CDD" id="cd04301">
    <property type="entry name" value="NAT_SF"/>
    <property type="match status" value="1"/>
</dbReference>
<dbReference type="AlphaFoldDB" id="A0A1M4ZCW6"/>
<dbReference type="PROSITE" id="PS51186">
    <property type="entry name" value="GNAT"/>
    <property type="match status" value="1"/>
</dbReference>
<dbReference type="InterPro" id="IPR016181">
    <property type="entry name" value="Acyl_CoA_acyltransferase"/>
</dbReference>
<organism evidence="2 3">
    <name type="scientific">Devosia limi DSM 17137</name>
    <dbReference type="NCBI Taxonomy" id="1121477"/>
    <lineage>
        <taxon>Bacteria</taxon>
        <taxon>Pseudomonadati</taxon>
        <taxon>Pseudomonadota</taxon>
        <taxon>Alphaproteobacteria</taxon>
        <taxon>Hyphomicrobiales</taxon>
        <taxon>Devosiaceae</taxon>
        <taxon>Devosia</taxon>
    </lineage>
</organism>
<sequence length="171" mass="19137">MGMPALSDYQLRPFRWADVPAITAIYDHYVATTTITFDTETPSEARMAEKFGAMLDLGHPLIVAEGSDGQVLGYAYASTYRPRPAYRFTCEDSIYLHKDAVGRGLGKAMLAELLVQSRAAGFKQMIAVITADTEISISLHERFGFRHVGRYEAVGFKFDRWLDIVHLQLAL</sequence>
<accession>A0A1M4ZCW6</accession>
<name>A0A1M4ZCW6_9HYPH</name>
<evidence type="ECO:0000313" key="3">
    <source>
        <dbReference type="Proteomes" id="UP000184533"/>
    </source>
</evidence>
<proteinExistence type="predicted"/>
<evidence type="ECO:0000313" key="2">
    <source>
        <dbReference type="EMBL" id="SHF15880.1"/>
    </source>
</evidence>
<evidence type="ECO:0000259" key="1">
    <source>
        <dbReference type="PROSITE" id="PS51186"/>
    </source>
</evidence>
<feature type="domain" description="N-acetyltransferase" evidence="1">
    <location>
        <begin position="9"/>
        <end position="171"/>
    </location>
</feature>
<dbReference type="GO" id="GO:0016747">
    <property type="term" value="F:acyltransferase activity, transferring groups other than amino-acyl groups"/>
    <property type="evidence" value="ECO:0007669"/>
    <property type="project" value="InterPro"/>
</dbReference>
<protein>
    <submittedName>
        <fullName evidence="2">Phosphinothricin acetyltransferase</fullName>
    </submittedName>
</protein>
<dbReference type="EMBL" id="FQVC01000005">
    <property type="protein sequence ID" value="SHF15880.1"/>
    <property type="molecule type" value="Genomic_DNA"/>
</dbReference>
<dbReference type="PANTHER" id="PTHR43072:SF8">
    <property type="entry name" value="ACYLTRANSFERASE FABY-RELATED"/>
    <property type="match status" value="1"/>
</dbReference>
<reference evidence="2 3" key="1">
    <citation type="submission" date="2016-11" db="EMBL/GenBank/DDBJ databases">
        <authorList>
            <person name="Jaros S."/>
            <person name="Januszkiewicz K."/>
            <person name="Wedrychowicz H."/>
        </authorList>
    </citation>
    <scope>NUCLEOTIDE SEQUENCE [LARGE SCALE GENOMIC DNA]</scope>
    <source>
        <strain evidence="2 3">DSM 17137</strain>
    </source>
</reference>
<dbReference type="InterPro" id="IPR000182">
    <property type="entry name" value="GNAT_dom"/>
</dbReference>
<keyword evidence="2" id="KW-0808">Transferase</keyword>
<dbReference type="SUPFAM" id="SSF55729">
    <property type="entry name" value="Acyl-CoA N-acyltransferases (Nat)"/>
    <property type="match status" value="1"/>
</dbReference>